<evidence type="ECO:0000256" key="1">
    <source>
        <dbReference type="ARBA" id="ARBA00001946"/>
    </source>
</evidence>
<dbReference type="AlphaFoldDB" id="A0A919XZX7"/>
<dbReference type="Gene3D" id="3.90.79.10">
    <property type="entry name" value="Nucleoside Triphosphate Pyrophosphohydrolase"/>
    <property type="match status" value="1"/>
</dbReference>
<dbReference type="PROSITE" id="PS00893">
    <property type="entry name" value="NUDIX_BOX"/>
    <property type="match status" value="1"/>
</dbReference>
<comment type="caution">
    <text evidence="5">The sequence shown here is derived from an EMBL/GenBank/DDBJ whole genome shotgun (WGS) entry which is preliminary data.</text>
</comment>
<dbReference type="InterPro" id="IPR015797">
    <property type="entry name" value="NUDIX_hydrolase-like_dom_sf"/>
</dbReference>
<comment type="similarity">
    <text evidence="3">Belongs to the Nudix hydrolase family.</text>
</comment>
<dbReference type="SUPFAM" id="SSF55811">
    <property type="entry name" value="Nudix"/>
    <property type="match status" value="1"/>
</dbReference>
<reference evidence="5" key="1">
    <citation type="submission" date="2021-03" db="EMBL/GenBank/DDBJ databases">
        <title>Antimicrobial resistance genes in bacteria isolated from Japanese honey, and their potential for conferring macrolide and lincosamide resistance in the American foulbrood pathogen Paenibacillus larvae.</title>
        <authorList>
            <person name="Okamoto M."/>
            <person name="Kumagai M."/>
            <person name="Kanamori H."/>
            <person name="Takamatsu D."/>
        </authorList>
    </citation>
    <scope>NUCLEOTIDE SEQUENCE</scope>
    <source>
        <strain evidence="5">J41TS4</strain>
    </source>
</reference>
<evidence type="ECO:0000256" key="3">
    <source>
        <dbReference type="RuleBase" id="RU003476"/>
    </source>
</evidence>
<name>A0A919XZX7_9BACL</name>
<dbReference type="Pfam" id="PF00293">
    <property type="entry name" value="NUDIX"/>
    <property type="match status" value="1"/>
</dbReference>
<dbReference type="InterPro" id="IPR020084">
    <property type="entry name" value="NUDIX_hydrolase_CS"/>
</dbReference>
<dbReference type="CDD" id="cd02883">
    <property type="entry name" value="NUDIX_Hydrolase"/>
    <property type="match status" value="1"/>
</dbReference>
<evidence type="ECO:0000256" key="2">
    <source>
        <dbReference type="ARBA" id="ARBA00022801"/>
    </source>
</evidence>
<evidence type="ECO:0000259" key="4">
    <source>
        <dbReference type="PROSITE" id="PS51462"/>
    </source>
</evidence>
<keyword evidence="6" id="KW-1185">Reference proteome</keyword>
<protein>
    <submittedName>
        <fullName evidence="5">NUDIX hydrolase</fullName>
    </submittedName>
</protein>
<dbReference type="PANTHER" id="PTHR43046">
    <property type="entry name" value="GDP-MANNOSE MANNOSYL HYDROLASE"/>
    <property type="match status" value="1"/>
</dbReference>
<keyword evidence="2 3" id="KW-0378">Hydrolase</keyword>
<dbReference type="PROSITE" id="PS51462">
    <property type="entry name" value="NUDIX"/>
    <property type="match status" value="1"/>
</dbReference>
<accession>A0A919XZX7</accession>
<evidence type="ECO:0000313" key="5">
    <source>
        <dbReference type="EMBL" id="GIO41566.1"/>
    </source>
</evidence>
<gene>
    <name evidence="5" type="ORF">J41TS4_13240</name>
</gene>
<dbReference type="PRINTS" id="PR00502">
    <property type="entry name" value="NUDIXFAMILY"/>
</dbReference>
<sequence length="143" mass="16279">MSSKLIGAASVIFDSEERVLLVRHSYGRNNWDLPGGKAESNESAEETATREALEEIGVQITVGEITGIYYDPTYDMHHFVFLARIVQDLIPTPSSPEILECGFFNIHVLPKPMSDFTYNRILDALNNNRKKLFHEIGPRKWIE</sequence>
<feature type="domain" description="Nudix hydrolase" evidence="4">
    <location>
        <begin position="3"/>
        <end position="126"/>
    </location>
</feature>
<dbReference type="InterPro" id="IPR000086">
    <property type="entry name" value="NUDIX_hydrolase_dom"/>
</dbReference>
<organism evidence="5 6">
    <name type="scientific">Paenibacillus apis</name>
    <dbReference type="NCBI Taxonomy" id="1792174"/>
    <lineage>
        <taxon>Bacteria</taxon>
        <taxon>Bacillati</taxon>
        <taxon>Bacillota</taxon>
        <taxon>Bacilli</taxon>
        <taxon>Bacillales</taxon>
        <taxon>Paenibacillaceae</taxon>
        <taxon>Paenibacillus</taxon>
    </lineage>
</organism>
<evidence type="ECO:0000313" key="6">
    <source>
        <dbReference type="Proteomes" id="UP000678895"/>
    </source>
</evidence>
<dbReference type="EMBL" id="BORS01000004">
    <property type="protein sequence ID" value="GIO41566.1"/>
    <property type="molecule type" value="Genomic_DNA"/>
</dbReference>
<dbReference type="InterPro" id="IPR020476">
    <property type="entry name" value="Nudix_hydrolase"/>
</dbReference>
<dbReference type="PANTHER" id="PTHR43046:SF2">
    <property type="entry name" value="8-OXO-DGTP DIPHOSPHATASE-RELATED"/>
    <property type="match status" value="1"/>
</dbReference>
<proteinExistence type="inferred from homology"/>
<dbReference type="Proteomes" id="UP000678895">
    <property type="component" value="Unassembled WGS sequence"/>
</dbReference>
<dbReference type="RefSeq" id="WP_301625850.1">
    <property type="nucleotide sequence ID" value="NZ_BORS01000004.1"/>
</dbReference>
<dbReference type="GO" id="GO:0016787">
    <property type="term" value="F:hydrolase activity"/>
    <property type="evidence" value="ECO:0007669"/>
    <property type="project" value="UniProtKB-KW"/>
</dbReference>
<comment type="cofactor">
    <cofactor evidence="1">
        <name>Mg(2+)</name>
        <dbReference type="ChEBI" id="CHEBI:18420"/>
    </cofactor>
</comment>